<evidence type="ECO:0000256" key="8">
    <source>
        <dbReference type="RuleBase" id="RU000471"/>
    </source>
</evidence>
<name>B8R334_SICTE</name>
<geneLocation type="mitochondrion" evidence="11"/>
<comment type="subcellular location">
    <subcellularLocation>
        <location evidence="1">Membrane</location>
        <topology evidence="1">Multi-pass membrane protein</topology>
    </subcellularLocation>
    <subcellularLocation>
        <location evidence="8">Mitochondrion inner membrane</location>
        <topology evidence="8">Multi-pass membrane protein</topology>
    </subcellularLocation>
</comment>
<evidence type="ECO:0000256" key="4">
    <source>
        <dbReference type="ARBA" id="ARBA00022448"/>
    </source>
</evidence>
<dbReference type="EC" id="7.1.1.2" evidence="9"/>
<evidence type="ECO:0000256" key="3">
    <source>
        <dbReference type="ARBA" id="ARBA00021009"/>
    </source>
</evidence>
<dbReference type="Pfam" id="PF00146">
    <property type="entry name" value="NADHdh"/>
    <property type="match status" value="1"/>
</dbReference>
<keyword evidence="5 8" id="KW-0812">Transmembrane</keyword>
<keyword evidence="4" id="KW-0813">Transport</keyword>
<dbReference type="EMBL" id="EU817810">
    <property type="protein sequence ID" value="ACL14394.1"/>
    <property type="molecule type" value="Genomic_DNA"/>
</dbReference>
<dbReference type="PANTHER" id="PTHR11432:SF3">
    <property type="entry name" value="NADH-UBIQUINONE OXIDOREDUCTASE CHAIN 1"/>
    <property type="match status" value="1"/>
</dbReference>
<evidence type="ECO:0000256" key="10">
    <source>
        <dbReference type="SAM" id="Phobius"/>
    </source>
</evidence>
<organism evidence="11">
    <name type="scientific">Sicarius terrosus</name>
    <name type="common">Cave spider</name>
    <dbReference type="NCBI Taxonomy" id="571544"/>
    <lineage>
        <taxon>Eukaryota</taxon>
        <taxon>Metazoa</taxon>
        <taxon>Ecdysozoa</taxon>
        <taxon>Arthropoda</taxon>
        <taxon>Chelicerata</taxon>
        <taxon>Arachnida</taxon>
        <taxon>Araneae</taxon>
        <taxon>Araneomorphae</taxon>
        <taxon>Haplogynae</taxon>
        <taxon>Scytodoidea</taxon>
        <taxon>Sicariidae</taxon>
        <taxon>Sicarius</taxon>
    </lineage>
</organism>
<evidence type="ECO:0000256" key="7">
    <source>
        <dbReference type="ARBA" id="ARBA00023136"/>
    </source>
</evidence>
<proteinExistence type="inferred from homology"/>
<sequence length="120" mass="13389">MIPTVNILFISIAMLISVAFYTILERKLLGYIQIRKGPNKTSIVGILQPFSDAIKLFNKTISITKYSNPKLMIISPFLALLLAMMILTMMPTQTLPPMDNQQNILSILLISSPISLPINI</sequence>
<feature type="transmembrane region" description="Helical" evidence="10">
    <location>
        <begin position="6"/>
        <end position="24"/>
    </location>
</feature>
<reference evidence="11" key="1">
    <citation type="journal article" date="2008" name="Mol. Phylogenet. Evol.">
        <title>Phylogenetic relationships of Loxosceles and Sicarius spiders are consistent with Western Gondwanan vicariance.</title>
        <authorList>
            <person name="Binford G.J."/>
            <person name="Callahan M.S."/>
            <person name="Bodner M.R."/>
            <person name="Rynerson M.R."/>
            <person name="Nunez P.B."/>
            <person name="Ellison C.E."/>
            <person name="Duncan R.P."/>
        </authorList>
    </citation>
    <scope>NUCLEOTIDE SEQUENCE</scope>
    <source>
        <strain evidence="11">Squijades1</strain>
    </source>
</reference>
<dbReference type="GO" id="GO:0005743">
    <property type="term" value="C:mitochondrial inner membrane"/>
    <property type="evidence" value="ECO:0007669"/>
    <property type="project" value="UniProtKB-SubCell"/>
</dbReference>
<keyword evidence="8" id="KW-0520">NAD</keyword>
<dbReference type="GO" id="GO:0008137">
    <property type="term" value="F:NADH dehydrogenase (ubiquinone) activity"/>
    <property type="evidence" value="ECO:0007669"/>
    <property type="project" value="UniProtKB-EC"/>
</dbReference>
<comment type="similarity">
    <text evidence="2 8">Belongs to the complex I subunit 1 family.</text>
</comment>
<evidence type="ECO:0000256" key="9">
    <source>
        <dbReference type="RuleBase" id="RU000473"/>
    </source>
</evidence>
<dbReference type="GO" id="GO:0003954">
    <property type="term" value="F:NADH dehydrogenase activity"/>
    <property type="evidence" value="ECO:0007669"/>
    <property type="project" value="TreeGrafter"/>
</dbReference>
<dbReference type="AlphaFoldDB" id="B8R334"/>
<keyword evidence="9" id="KW-0830">Ubiquinone</keyword>
<evidence type="ECO:0000256" key="5">
    <source>
        <dbReference type="ARBA" id="ARBA00022692"/>
    </source>
</evidence>
<keyword evidence="6 10" id="KW-1133">Transmembrane helix</keyword>
<evidence type="ECO:0000256" key="2">
    <source>
        <dbReference type="ARBA" id="ARBA00010535"/>
    </source>
</evidence>
<protein>
    <recommendedName>
        <fullName evidence="3 9">NADH-ubiquinone oxidoreductase chain 1</fullName>
        <ecNumber evidence="9">7.1.1.2</ecNumber>
    </recommendedName>
</protein>
<evidence type="ECO:0000256" key="1">
    <source>
        <dbReference type="ARBA" id="ARBA00004141"/>
    </source>
</evidence>
<evidence type="ECO:0000313" key="11">
    <source>
        <dbReference type="EMBL" id="ACL14394.1"/>
    </source>
</evidence>
<feature type="transmembrane region" description="Helical" evidence="10">
    <location>
        <begin position="71"/>
        <end position="90"/>
    </location>
</feature>
<keyword evidence="7 10" id="KW-0472">Membrane</keyword>
<keyword evidence="9 11" id="KW-0496">Mitochondrion</keyword>
<dbReference type="GO" id="GO:0009060">
    <property type="term" value="P:aerobic respiration"/>
    <property type="evidence" value="ECO:0007669"/>
    <property type="project" value="TreeGrafter"/>
</dbReference>
<dbReference type="InterPro" id="IPR001694">
    <property type="entry name" value="NADH_UbQ_OxRdtase_su1/FPO"/>
</dbReference>
<feature type="non-terminal residue" evidence="11">
    <location>
        <position position="120"/>
    </location>
</feature>
<evidence type="ECO:0000256" key="6">
    <source>
        <dbReference type="ARBA" id="ARBA00022989"/>
    </source>
</evidence>
<dbReference type="PANTHER" id="PTHR11432">
    <property type="entry name" value="NADH DEHYDROGENASE SUBUNIT 1"/>
    <property type="match status" value="1"/>
</dbReference>
<comment type="catalytic activity">
    <reaction evidence="9">
        <text>a ubiquinone + NADH + 5 H(+)(in) = a ubiquinol + NAD(+) + 4 H(+)(out)</text>
        <dbReference type="Rhea" id="RHEA:29091"/>
        <dbReference type="Rhea" id="RHEA-COMP:9565"/>
        <dbReference type="Rhea" id="RHEA-COMP:9566"/>
        <dbReference type="ChEBI" id="CHEBI:15378"/>
        <dbReference type="ChEBI" id="CHEBI:16389"/>
        <dbReference type="ChEBI" id="CHEBI:17976"/>
        <dbReference type="ChEBI" id="CHEBI:57540"/>
        <dbReference type="ChEBI" id="CHEBI:57945"/>
        <dbReference type="EC" id="7.1.1.2"/>
    </reaction>
</comment>
<accession>B8R334</accession>